<protein>
    <submittedName>
        <fullName evidence="2">Uncharacterized protein</fullName>
    </submittedName>
</protein>
<keyword evidence="1" id="KW-0812">Transmembrane</keyword>
<gene>
    <name evidence="2" type="ORF">WCY31_08670</name>
</gene>
<feature type="transmembrane region" description="Helical" evidence="1">
    <location>
        <begin position="84"/>
        <end position="102"/>
    </location>
</feature>
<dbReference type="EMBL" id="CP147920">
    <property type="protein sequence ID" value="XAU14330.1"/>
    <property type="molecule type" value="Genomic_DNA"/>
</dbReference>
<feature type="transmembrane region" description="Helical" evidence="1">
    <location>
        <begin position="54"/>
        <end position="72"/>
    </location>
</feature>
<evidence type="ECO:0000313" key="3">
    <source>
        <dbReference type="Proteomes" id="UP001447842"/>
    </source>
</evidence>
<dbReference type="Proteomes" id="UP001447842">
    <property type="component" value="Chromosome"/>
</dbReference>
<evidence type="ECO:0000256" key="1">
    <source>
        <dbReference type="SAM" id="Phobius"/>
    </source>
</evidence>
<keyword evidence="1" id="KW-0472">Membrane</keyword>
<keyword evidence="3" id="KW-1185">Reference proteome</keyword>
<name>A0ABZ3H711_9BACT</name>
<accession>A0ABZ3H711</accession>
<organism evidence="2 3">
    <name type="scientific">Sulfurimonas diazotrophicus</name>
    <dbReference type="NCBI Taxonomy" id="3131939"/>
    <lineage>
        <taxon>Bacteria</taxon>
        <taxon>Pseudomonadati</taxon>
        <taxon>Campylobacterota</taxon>
        <taxon>Epsilonproteobacteria</taxon>
        <taxon>Campylobacterales</taxon>
        <taxon>Sulfurimonadaceae</taxon>
        <taxon>Sulfurimonas</taxon>
    </lineage>
</organism>
<proteinExistence type="predicted"/>
<evidence type="ECO:0000313" key="2">
    <source>
        <dbReference type="EMBL" id="XAU14330.1"/>
    </source>
</evidence>
<keyword evidence="1" id="KW-1133">Transmembrane helix</keyword>
<dbReference type="RefSeq" id="WP_345969407.1">
    <property type="nucleotide sequence ID" value="NZ_CP147920.1"/>
</dbReference>
<sequence length="163" mass="19307">MLAFIDKTIIPFVTRSNDQPLLLRELLEINKNHDDGLKLEGKIPGLKLRIGRTILVFLILWNIILLPLSLLFHKELEKIDCHLLIILAILFTGMFFGTYMMFKEWLVDRMATQRIKEAWQNHFPHFAYEKHHVEVTSLYREAIDKDVPNKELYLFMMNRLAAE</sequence>
<reference evidence="2 3" key="1">
    <citation type="submission" date="2024-03" db="EMBL/GenBank/DDBJ databases">
        <title>Sulfurimonas sp. HSL3-1.</title>
        <authorList>
            <person name="Wang S."/>
        </authorList>
    </citation>
    <scope>NUCLEOTIDE SEQUENCE [LARGE SCALE GENOMIC DNA]</scope>
    <source>
        <strain evidence="2 3">HSL3-1</strain>
    </source>
</reference>